<dbReference type="GO" id="GO:0005829">
    <property type="term" value="C:cytosol"/>
    <property type="evidence" value="ECO:0007669"/>
    <property type="project" value="TreeGrafter"/>
</dbReference>
<comment type="catalytic activity">
    <reaction evidence="11">
        <text>aceneuramate = aldehydo-N-acetyl-D-mannosamine + pyruvate</text>
        <dbReference type="Rhea" id="RHEA:23296"/>
        <dbReference type="ChEBI" id="CHEBI:15361"/>
        <dbReference type="ChEBI" id="CHEBI:17122"/>
        <dbReference type="ChEBI" id="CHEBI:173083"/>
        <dbReference type="EC" id="4.1.3.3"/>
    </reaction>
</comment>
<dbReference type="AlphaFoldDB" id="A0A3Q8S2M3"/>
<dbReference type="SUPFAM" id="SSF51569">
    <property type="entry name" value="Aldolase"/>
    <property type="match status" value="1"/>
</dbReference>
<evidence type="ECO:0000313" key="16">
    <source>
        <dbReference type="Proteomes" id="UP000278804"/>
    </source>
</evidence>
<evidence type="ECO:0000256" key="8">
    <source>
        <dbReference type="ARBA" id="ARBA00023270"/>
    </source>
</evidence>
<evidence type="ECO:0000256" key="11">
    <source>
        <dbReference type="ARBA" id="ARBA00044906"/>
    </source>
</evidence>
<dbReference type="EMBL" id="CP034234">
    <property type="protein sequence ID" value="AZK44024.1"/>
    <property type="molecule type" value="Genomic_DNA"/>
</dbReference>
<evidence type="ECO:0000256" key="5">
    <source>
        <dbReference type="ARBA" id="ARBA00012911"/>
    </source>
</evidence>
<evidence type="ECO:0000256" key="9">
    <source>
        <dbReference type="ARBA" id="ARBA00023277"/>
    </source>
</evidence>
<dbReference type="RefSeq" id="WP_125164223.1">
    <property type="nucleotide sequence ID" value="NZ_CP034234.1"/>
</dbReference>
<dbReference type="Pfam" id="PF00701">
    <property type="entry name" value="DHDPS"/>
    <property type="match status" value="1"/>
</dbReference>
<feature type="binding site" evidence="14">
    <location>
        <position position="202"/>
    </location>
    <ligand>
        <name>pyruvate</name>
        <dbReference type="ChEBI" id="CHEBI:15361"/>
    </ligand>
</feature>
<evidence type="ECO:0000256" key="6">
    <source>
        <dbReference type="ARBA" id="ARBA00022490"/>
    </source>
</evidence>
<keyword evidence="7 12" id="KW-0456">Lyase</keyword>
<proteinExistence type="inferred from homology"/>
<reference evidence="15 16" key="1">
    <citation type="journal article" date="2020" name="Int. J. Syst. Evol. Microbiol.">
        <title>Description of Erysipelothrix piscisicarius sp. nov., an emergent fish pathogen, and assessment of virulence using a tiger barb (Puntigrus tetrazona) infection model.</title>
        <authorList>
            <person name="Pomaranski E.K."/>
            <person name="Griffin M.J."/>
            <person name="Camus A.C."/>
            <person name="Armwood A.R."/>
            <person name="Shelley J."/>
            <person name="Waldbieser G.C."/>
            <person name="LaFrentz B.R."/>
            <person name="Garcia J.C."/>
            <person name="Yanong R."/>
            <person name="Soto E."/>
        </authorList>
    </citation>
    <scope>NUCLEOTIDE SEQUENCE [LARGE SCALE GENOMIC DNA]</scope>
    <source>
        <strain evidence="15 16">15TAL0474</strain>
    </source>
</reference>
<dbReference type="PROSITE" id="PS00666">
    <property type="entry name" value="DHDPS_2"/>
    <property type="match status" value="1"/>
</dbReference>
<dbReference type="NCBIfam" id="NF003164">
    <property type="entry name" value="PRK04147.1"/>
    <property type="match status" value="1"/>
</dbReference>
<evidence type="ECO:0000256" key="2">
    <source>
        <dbReference type="ARBA" id="ARBA00004878"/>
    </source>
</evidence>
<dbReference type="SMART" id="SM01130">
    <property type="entry name" value="DHDPS"/>
    <property type="match status" value="1"/>
</dbReference>
<accession>A0A3Q8S2M3</accession>
<feature type="active site" description="Proton donor/acceptor" evidence="13">
    <location>
        <position position="133"/>
    </location>
</feature>
<evidence type="ECO:0000256" key="7">
    <source>
        <dbReference type="ARBA" id="ARBA00023239"/>
    </source>
</evidence>
<dbReference type="KEGG" id="eri:EEI45_03925"/>
<dbReference type="PRINTS" id="PR00146">
    <property type="entry name" value="DHPICSNTHASE"/>
</dbReference>
<dbReference type="PIRSF" id="PIRSF001365">
    <property type="entry name" value="DHDPS"/>
    <property type="match status" value="1"/>
</dbReference>
<feature type="active site" description="Schiff-base intermediate with substrate" evidence="13">
    <location>
        <position position="161"/>
    </location>
</feature>
<dbReference type="PANTHER" id="PTHR42849:SF1">
    <property type="entry name" value="N-ACETYLNEURAMINATE LYASE"/>
    <property type="match status" value="1"/>
</dbReference>
<dbReference type="InterPro" id="IPR002220">
    <property type="entry name" value="DapA-like"/>
</dbReference>
<evidence type="ECO:0000256" key="12">
    <source>
        <dbReference type="PIRNR" id="PIRNR001365"/>
    </source>
</evidence>
<evidence type="ECO:0000256" key="1">
    <source>
        <dbReference type="ARBA" id="ARBA00004496"/>
    </source>
</evidence>
<evidence type="ECO:0000256" key="3">
    <source>
        <dbReference type="ARBA" id="ARBA00006324"/>
    </source>
</evidence>
<dbReference type="GO" id="GO:0008747">
    <property type="term" value="F:N-acetylneuraminate lyase activity"/>
    <property type="evidence" value="ECO:0007669"/>
    <property type="project" value="UniProtKB-EC"/>
</dbReference>
<evidence type="ECO:0000256" key="10">
    <source>
        <dbReference type="ARBA" id="ARBA00039936"/>
    </source>
</evidence>
<comment type="similarity">
    <text evidence="3">Belongs to the DapA family. NanA subfamily.</text>
</comment>
<evidence type="ECO:0000256" key="14">
    <source>
        <dbReference type="PIRSR" id="PIRSR001365-2"/>
    </source>
</evidence>
<dbReference type="Proteomes" id="UP000278804">
    <property type="component" value="Chromosome"/>
</dbReference>
<keyword evidence="9" id="KW-0119">Carbohydrate metabolism</keyword>
<feature type="binding site" evidence="14">
    <location>
        <position position="45"/>
    </location>
    <ligand>
        <name>pyruvate</name>
        <dbReference type="ChEBI" id="CHEBI:15361"/>
    </ligand>
</feature>
<evidence type="ECO:0000313" key="15">
    <source>
        <dbReference type="EMBL" id="AZK44024.1"/>
    </source>
</evidence>
<keyword evidence="8" id="KW-0704">Schiff base</keyword>
<dbReference type="GO" id="GO:0005975">
    <property type="term" value="P:carbohydrate metabolic process"/>
    <property type="evidence" value="ECO:0007669"/>
    <property type="project" value="InterPro"/>
</dbReference>
<protein>
    <recommendedName>
        <fullName evidence="10">N-acetylneuraminate lyase</fullName>
        <ecNumber evidence="5">4.1.3.3</ecNumber>
    </recommendedName>
</protein>
<organism evidence="15 16">
    <name type="scientific">Erysipelothrix piscisicarius</name>
    <dbReference type="NCBI Taxonomy" id="2485784"/>
    <lineage>
        <taxon>Bacteria</taxon>
        <taxon>Bacillati</taxon>
        <taxon>Bacillota</taxon>
        <taxon>Erysipelotrichia</taxon>
        <taxon>Erysipelotrichales</taxon>
        <taxon>Erysipelotrichaceae</taxon>
        <taxon>Erysipelothrix</taxon>
    </lineage>
</organism>
<comment type="pathway">
    <text evidence="2">Amino-sugar metabolism; N-acetylneuraminate degradation.</text>
</comment>
<dbReference type="InterPro" id="IPR005264">
    <property type="entry name" value="NanA"/>
</dbReference>
<keyword evidence="16" id="KW-1185">Reference proteome</keyword>
<comment type="subcellular location">
    <subcellularLocation>
        <location evidence="1">Cytoplasm</location>
    </subcellularLocation>
</comment>
<evidence type="ECO:0000256" key="4">
    <source>
        <dbReference type="ARBA" id="ARBA00011881"/>
    </source>
</evidence>
<dbReference type="InterPro" id="IPR013785">
    <property type="entry name" value="Aldolase_TIM"/>
</dbReference>
<keyword evidence="6" id="KW-0963">Cytoplasm</keyword>
<comment type="subunit">
    <text evidence="4">Homotetramer.</text>
</comment>
<dbReference type="Gene3D" id="3.20.20.70">
    <property type="entry name" value="Aldolase class I"/>
    <property type="match status" value="1"/>
</dbReference>
<dbReference type="CDD" id="cd00954">
    <property type="entry name" value="NAL"/>
    <property type="match status" value="1"/>
</dbReference>
<evidence type="ECO:0000256" key="13">
    <source>
        <dbReference type="PIRSR" id="PIRSR001365-1"/>
    </source>
</evidence>
<gene>
    <name evidence="15" type="ORF">EEI45_03925</name>
</gene>
<dbReference type="InterPro" id="IPR020625">
    <property type="entry name" value="Schiff_base-form_aldolases_AS"/>
</dbReference>
<dbReference type="GO" id="GO:0019262">
    <property type="term" value="P:N-acetylneuraminate catabolic process"/>
    <property type="evidence" value="ECO:0007669"/>
    <property type="project" value="TreeGrafter"/>
</dbReference>
<dbReference type="EC" id="4.1.3.3" evidence="5"/>
<sequence length="290" mass="32600">MKKLYSALLVAFDENGNLSEQGLREIVRYNIDHNNVDGLYVGGSTVENFLISTEEKKRIFEIAFDETQGACDLIAQVGSTNLKEAKELARFVTDLGYKTISAVTPFYYKFDFEEVKNYYNRILEDIDTEMIIYSIPYLTGVSLSLDQFAELFENEKIKGVKFTAADFYLLERMRSTFPEKLIYAGFDEMLLPACALGVDGAIGSTFNVNALKARQTMDAVDAGDLKTALQLQKETNDLISAVLDNGLYNTLKLILAEEGVHAGICREPMKAPQDAQRERAIEIHQMYVKA</sequence>
<name>A0A3Q8S2M3_9FIRM</name>
<dbReference type="PANTHER" id="PTHR42849">
    <property type="entry name" value="N-ACETYLNEURAMINATE LYASE"/>
    <property type="match status" value="1"/>
</dbReference>